<evidence type="ECO:0000313" key="2">
    <source>
        <dbReference type="Proteomes" id="UP000731465"/>
    </source>
</evidence>
<organism evidence="1 2">
    <name type="scientific">Succinivibrio faecicola</name>
    <dbReference type="NCBI Taxonomy" id="2820300"/>
    <lineage>
        <taxon>Bacteria</taxon>
        <taxon>Pseudomonadati</taxon>
        <taxon>Pseudomonadota</taxon>
        <taxon>Gammaproteobacteria</taxon>
        <taxon>Aeromonadales</taxon>
        <taxon>Succinivibrionaceae</taxon>
        <taxon>Succinivibrio</taxon>
    </lineage>
</organism>
<sequence>MNMDDRRKVNLKVMHTWFNINQNKQDTIAYVAFVNDKPFAYVAFSKIGLKENVAEGGMFFNPEMINSGIFANVFLAREIILKNINTSIIFSVVRNINKRGIKIQEAFGAVLDRKDEAFNYYFLYKKNRAPVLEKYADILGYKEDFDCLLRNWLYGD</sequence>
<evidence type="ECO:0008006" key="3">
    <source>
        <dbReference type="Google" id="ProtNLM"/>
    </source>
</evidence>
<keyword evidence="2" id="KW-1185">Reference proteome</keyword>
<dbReference type="Gene3D" id="3.40.630.30">
    <property type="match status" value="1"/>
</dbReference>
<dbReference type="SUPFAM" id="SSF55729">
    <property type="entry name" value="Acyl-CoA N-acyltransferases (Nat)"/>
    <property type="match status" value="1"/>
</dbReference>
<reference evidence="1 2" key="1">
    <citation type="submission" date="2021-03" db="EMBL/GenBank/DDBJ databases">
        <title>Succinivibrio sp. nov. isolated from feces of cow.</title>
        <authorList>
            <person name="Choi J.-Y."/>
        </authorList>
    </citation>
    <scope>NUCLEOTIDE SEQUENCE [LARGE SCALE GENOMIC DNA]</scope>
    <source>
        <strain evidence="1 2">AGMB01872</strain>
    </source>
</reference>
<accession>A0ABS7DIQ8</accession>
<dbReference type="RefSeq" id="WP_219937965.1">
    <property type="nucleotide sequence ID" value="NZ_JAGFNY010000027.1"/>
</dbReference>
<protein>
    <recommendedName>
        <fullName evidence="3">N-acetyltransferase domain-containing protein</fullName>
    </recommendedName>
</protein>
<dbReference type="EMBL" id="JAGFNY010000027">
    <property type="protein sequence ID" value="MBW7570740.1"/>
    <property type="molecule type" value="Genomic_DNA"/>
</dbReference>
<name>A0ABS7DIQ8_9GAMM</name>
<proteinExistence type="predicted"/>
<gene>
    <name evidence="1" type="ORF">J5V48_07530</name>
</gene>
<evidence type="ECO:0000313" key="1">
    <source>
        <dbReference type="EMBL" id="MBW7570740.1"/>
    </source>
</evidence>
<dbReference type="Proteomes" id="UP000731465">
    <property type="component" value="Unassembled WGS sequence"/>
</dbReference>
<dbReference type="InterPro" id="IPR016181">
    <property type="entry name" value="Acyl_CoA_acyltransferase"/>
</dbReference>
<comment type="caution">
    <text evidence="1">The sequence shown here is derived from an EMBL/GenBank/DDBJ whole genome shotgun (WGS) entry which is preliminary data.</text>
</comment>